<reference evidence="3 4" key="1">
    <citation type="submission" date="2019-04" db="EMBL/GenBank/DDBJ databases">
        <title>Friends and foes A comparative genomics study of 23 Aspergillus species from section Flavi.</title>
        <authorList>
            <consortium name="DOE Joint Genome Institute"/>
            <person name="Kjaerbolling I."/>
            <person name="Vesth T."/>
            <person name="Frisvad J.C."/>
            <person name="Nybo J.L."/>
            <person name="Theobald S."/>
            <person name="Kildgaard S."/>
            <person name="Isbrandt T."/>
            <person name="Kuo A."/>
            <person name="Sato A."/>
            <person name="Lyhne E.K."/>
            <person name="Kogle M.E."/>
            <person name="Wiebenga A."/>
            <person name="Kun R.S."/>
            <person name="Lubbers R.J."/>
            <person name="Makela M.R."/>
            <person name="Barry K."/>
            <person name="Chovatia M."/>
            <person name="Clum A."/>
            <person name="Daum C."/>
            <person name="Haridas S."/>
            <person name="He G."/>
            <person name="LaButti K."/>
            <person name="Lipzen A."/>
            <person name="Mondo S."/>
            <person name="Riley R."/>
            <person name="Salamov A."/>
            <person name="Simmons B.A."/>
            <person name="Magnuson J.K."/>
            <person name="Henrissat B."/>
            <person name="Mortensen U.H."/>
            <person name="Larsen T.O."/>
            <person name="Devries R.P."/>
            <person name="Grigoriev I.V."/>
            <person name="Machida M."/>
            <person name="Baker S.E."/>
            <person name="Andersen M.R."/>
        </authorList>
    </citation>
    <scope>NUCLEOTIDE SEQUENCE [LARGE SCALE GENOMIC DNA]</scope>
    <source>
        <strain evidence="3 4">CBS 151.66</strain>
    </source>
</reference>
<organism evidence="3 4">
    <name type="scientific">Aspergillus leporis</name>
    <dbReference type="NCBI Taxonomy" id="41062"/>
    <lineage>
        <taxon>Eukaryota</taxon>
        <taxon>Fungi</taxon>
        <taxon>Dikarya</taxon>
        <taxon>Ascomycota</taxon>
        <taxon>Pezizomycotina</taxon>
        <taxon>Eurotiomycetes</taxon>
        <taxon>Eurotiomycetidae</taxon>
        <taxon>Eurotiales</taxon>
        <taxon>Aspergillaceae</taxon>
        <taxon>Aspergillus</taxon>
        <taxon>Aspergillus subgen. Circumdati</taxon>
    </lineage>
</organism>
<proteinExistence type="predicted"/>
<dbReference type="Proteomes" id="UP000326565">
    <property type="component" value="Unassembled WGS sequence"/>
</dbReference>
<dbReference type="Pfam" id="PF04366">
    <property type="entry name" value="Ysc84"/>
    <property type="match status" value="1"/>
</dbReference>
<evidence type="ECO:0000313" key="3">
    <source>
        <dbReference type="EMBL" id="KAB8075240.1"/>
    </source>
</evidence>
<sequence length="364" mass="38396">MPRGLHNPLPASLRSECKKATQILESFLTPSSLGNPGKELPAKVLANAKGLAICTVAKAGMLGSARFGSGIVIARLDNDSWSAPSAISLAGVGFGGQFGFELTDFVFILDEAGLRSLMRMGSLTLGANISIAFGPVGRNAEFTSSANTSGISMMFAYSKTKGLFGGVSVEGGLLVERRFANKKLYNCKVTASQLLSGEIPAPPEVEPILRILQSDRFQRKATMPLVESAPRSLEPAAQGFELPTRADNQPPAELPSEGVQPNACQSPAEVHAESSVVLPTELPAETIIQTPAEPTGTYTNGARDYQPRDQVQTPAEIEIESHGALPSETKASESRSEPGSGTPRKLKAPLIVEPSVPHVLPQTV</sequence>
<dbReference type="PANTHER" id="PTHR15629:SF2">
    <property type="entry name" value="SH3 DOMAIN-CONTAINING YSC84-LIKE PROTEIN 1"/>
    <property type="match status" value="1"/>
</dbReference>
<protein>
    <recommendedName>
        <fullName evidence="2">Ysc84 actin-binding domain-containing protein</fullName>
    </recommendedName>
</protein>
<feature type="region of interest" description="Disordered" evidence="1">
    <location>
        <begin position="242"/>
        <end position="364"/>
    </location>
</feature>
<evidence type="ECO:0000259" key="2">
    <source>
        <dbReference type="Pfam" id="PF04366"/>
    </source>
</evidence>
<dbReference type="PANTHER" id="PTHR15629">
    <property type="entry name" value="SH3YL1 PROTEIN"/>
    <property type="match status" value="1"/>
</dbReference>
<dbReference type="InterPro" id="IPR051702">
    <property type="entry name" value="SH3_domain_YSC84-like"/>
</dbReference>
<dbReference type="GO" id="GO:0035091">
    <property type="term" value="F:phosphatidylinositol binding"/>
    <property type="evidence" value="ECO:0007669"/>
    <property type="project" value="TreeGrafter"/>
</dbReference>
<gene>
    <name evidence="3" type="ORF">BDV29DRAFT_110179</name>
</gene>
<dbReference type="InterPro" id="IPR007461">
    <property type="entry name" value="Ysc84_actin-binding"/>
</dbReference>
<dbReference type="GO" id="GO:0030479">
    <property type="term" value="C:actin cortical patch"/>
    <property type="evidence" value="ECO:0007669"/>
    <property type="project" value="TreeGrafter"/>
</dbReference>
<dbReference type="OrthoDB" id="276151at2759"/>
<keyword evidence="4" id="KW-1185">Reference proteome</keyword>
<dbReference type="EMBL" id="ML732197">
    <property type="protein sequence ID" value="KAB8075240.1"/>
    <property type="molecule type" value="Genomic_DNA"/>
</dbReference>
<name>A0A5N5X7D3_9EURO</name>
<dbReference type="AlphaFoldDB" id="A0A5N5X7D3"/>
<dbReference type="GO" id="GO:0051666">
    <property type="term" value="P:actin cortical patch localization"/>
    <property type="evidence" value="ECO:0007669"/>
    <property type="project" value="TreeGrafter"/>
</dbReference>
<feature type="domain" description="Ysc84 actin-binding" evidence="2">
    <location>
        <begin position="91"/>
        <end position="214"/>
    </location>
</feature>
<dbReference type="GO" id="GO:0051017">
    <property type="term" value="P:actin filament bundle assembly"/>
    <property type="evidence" value="ECO:0007669"/>
    <property type="project" value="TreeGrafter"/>
</dbReference>
<dbReference type="InterPro" id="IPR033643">
    <property type="entry name" value="SYLF_SH3YL1-like"/>
</dbReference>
<dbReference type="CDD" id="cd11525">
    <property type="entry name" value="SYLF_SH3YL1_like"/>
    <property type="match status" value="1"/>
</dbReference>
<evidence type="ECO:0000256" key="1">
    <source>
        <dbReference type="SAM" id="MobiDB-lite"/>
    </source>
</evidence>
<dbReference type="GO" id="GO:0051015">
    <property type="term" value="F:actin filament binding"/>
    <property type="evidence" value="ECO:0007669"/>
    <property type="project" value="TreeGrafter"/>
</dbReference>
<evidence type="ECO:0000313" key="4">
    <source>
        <dbReference type="Proteomes" id="UP000326565"/>
    </source>
</evidence>
<accession>A0A5N5X7D3</accession>